<feature type="transmembrane region" description="Helical" evidence="10">
    <location>
        <begin position="372"/>
        <end position="392"/>
    </location>
</feature>
<keyword evidence="6 10" id="KW-1133">Transmembrane helix</keyword>
<accession>A0AAW2F4Q7</accession>
<organism evidence="11 12">
    <name type="scientific">Cardiocondyla obscurior</name>
    <dbReference type="NCBI Taxonomy" id="286306"/>
    <lineage>
        <taxon>Eukaryota</taxon>
        <taxon>Metazoa</taxon>
        <taxon>Ecdysozoa</taxon>
        <taxon>Arthropoda</taxon>
        <taxon>Hexapoda</taxon>
        <taxon>Insecta</taxon>
        <taxon>Pterygota</taxon>
        <taxon>Neoptera</taxon>
        <taxon>Endopterygota</taxon>
        <taxon>Hymenoptera</taxon>
        <taxon>Apocrita</taxon>
        <taxon>Aculeata</taxon>
        <taxon>Formicoidea</taxon>
        <taxon>Formicidae</taxon>
        <taxon>Myrmicinae</taxon>
        <taxon>Cardiocondyla</taxon>
    </lineage>
</organism>
<evidence type="ECO:0000256" key="5">
    <source>
        <dbReference type="ARBA" id="ARBA00022725"/>
    </source>
</evidence>
<dbReference type="GO" id="GO:0007165">
    <property type="term" value="P:signal transduction"/>
    <property type="evidence" value="ECO:0007669"/>
    <property type="project" value="UniProtKB-KW"/>
</dbReference>
<comment type="caution">
    <text evidence="11">The sequence shown here is derived from an EMBL/GenBank/DDBJ whole genome shotgun (WGS) entry which is preliminary data.</text>
</comment>
<keyword evidence="9 10" id="KW-0807">Transducer</keyword>
<dbReference type="EMBL" id="JADYXP020000015">
    <property type="protein sequence ID" value="KAL0109501.1"/>
    <property type="molecule type" value="Genomic_DNA"/>
</dbReference>
<dbReference type="Pfam" id="PF02949">
    <property type="entry name" value="7tm_6"/>
    <property type="match status" value="1"/>
</dbReference>
<feature type="transmembrane region" description="Helical" evidence="10">
    <location>
        <begin position="321"/>
        <end position="341"/>
    </location>
</feature>
<feature type="transmembrane region" description="Helical" evidence="10">
    <location>
        <begin position="122"/>
        <end position="145"/>
    </location>
</feature>
<evidence type="ECO:0000256" key="9">
    <source>
        <dbReference type="ARBA" id="ARBA00023224"/>
    </source>
</evidence>
<keyword evidence="2" id="KW-1003">Cell membrane</keyword>
<evidence type="ECO:0000256" key="10">
    <source>
        <dbReference type="RuleBase" id="RU351113"/>
    </source>
</evidence>
<dbReference type="PANTHER" id="PTHR21137:SF35">
    <property type="entry name" value="ODORANT RECEPTOR 19A-RELATED"/>
    <property type="match status" value="1"/>
</dbReference>
<feature type="transmembrane region" description="Helical" evidence="10">
    <location>
        <begin position="289"/>
        <end position="309"/>
    </location>
</feature>
<dbReference type="GO" id="GO:0005886">
    <property type="term" value="C:plasma membrane"/>
    <property type="evidence" value="ECO:0007669"/>
    <property type="project" value="UniProtKB-SubCell"/>
</dbReference>
<keyword evidence="12" id="KW-1185">Reference proteome</keyword>
<feature type="transmembrane region" description="Helical" evidence="10">
    <location>
        <begin position="184"/>
        <end position="207"/>
    </location>
</feature>
<keyword evidence="3 10" id="KW-0716">Sensory transduction</keyword>
<evidence type="ECO:0000313" key="12">
    <source>
        <dbReference type="Proteomes" id="UP001430953"/>
    </source>
</evidence>
<protein>
    <recommendedName>
        <fullName evidence="10">Odorant receptor</fullName>
    </recommendedName>
</protein>
<dbReference type="GO" id="GO:0004984">
    <property type="term" value="F:olfactory receptor activity"/>
    <property type="evidence" value="ECO:0007669"/>
    <property type="project" value="InterPro"/>
</dbReference>
<dbReference type="GO" id="GO:0005549">
    <property type="term" value="F:odorant binding"/>
    <property type="evidence" value="ECO:0007669"/>
    <property type="project" value="InterPro"/>
</dbReference>
<dbReference type="AlphaFoldDB" id="A0AAW2F4Q7"/>
<keyword evidence="8 10" id="KW-0675">Receptor</keyword>
<evidence type="ECO:0000313" key="11">
    <source>
        <dbReference type="EMBL" id="KAL0109501.1"/>
    </source>
</evidence>
<evidence type="ECO:0000256" key="7">
    <source>
        <dbReference type="ARBA" id="ARBA00023136"/>
    </source>
</evidence>
<gene>
    <name evidence="11" type="ORF">PUN28_014517</name>
</gene>
<dbReference type="InterPro" id="IPR004117">
    <property type="entry name" value="7tm6_olfct_rcpt"/>
</dbReference>
<keyword evidence="5 10" id="KW-0552">Olfaction</keyword>
<evidence type="ECO:0000256" key="1">
    <source>
        <dbReference type="ARBA" id="ARBA00004651"/>
    </source>
</evidence>
<feature type="transmembrane region" description="Helical" evidence="10">
    <location>
        <begin position="34"/>
        <end position="55"/>
    </location>
</feature>
<evidence type="ECO:0000256" key="3">
    <source>
        <dbReference type="ARBA" id="ARBA00022606"/>
    </source>
</evidence>
<comment type="similarity">
    <text evidence="10">Belongs to the insect chemoreceptor superfamily. Heteromeric odorant receptor channel (TC 1.A.69) family.</text>
</comment>
<sequence length="437" mass="51131">MICIESQYFNINRILLLTIGLWPHQQSRLTQFQFFSLFFIILTGIIFQLTTFLTMTKYTSYLIIKVLSSTSFLIICLLKYYTFYINVEVVKQMLLDLQHMCDELRDKNEIAIIEKYGYTAKCYTVAFIGIAVSAASFLFYTQMYIMYDNALLKNVTSLHHLLFQTEYFINENNYMFFILLHMDMALSISTITMVATAAIFNACFKIFCGMFQISSYRIERAVKINILQNVALKNKICKSEELICAVNIHRQVLKSVYLFYNSTYIVQCNKITIFFLSLTATFLDKFEMMFFFLAGLFVFSLSFNFLQISQTILAHKTFKEAVLSFLIACVNIIYLFVANLLGQNMTDYNNDVFNTVYNVEWYKTPLQMQRTMLFLLIKGAKNFTLNIGGLFISSLEKKRKKNVTQILQRINRKEEGTIVVNFYMTSRILIVMRKSFI</sequence>
<keyword evidence="4 10" id="KW-0812">Transmembrane</keyword>
<evidence type="ECO:0000256" key="8">
    <source>
        <dbReference type="ARBA" id="ARBA00023170"/>
    </source>
</evidence>
<feature type="transmembrane region" description="Helical" evidence="10">
    <location>
        <begin position="61"/>
        <end position="81"/>
    </location>
</feature>
<evidence type="ECO:0000256" key="6">
    <source>
        <dbReference type="ARBA" id="ARBA00022989"/>
    </source>
</evidence>
<comment type="caution">
    <text evidence="10">Lacks conserved residue(s) required for the propagation of feature annotation.</text>
</comment>
<evidence type="ECO:0000256" key="2">
    <source>
        <dbReference type="ARBA" id="ARBA00022475"/>
    </source>
</evidence>
<keyword evidence="7 10" id="KW-0472">Membrane</keyword>
<name>A0AAW2F4Q7_9HYME</name>
<feature type="transmembrane region" description="Helical" evidence="10">
    <location>
        <begin position="258"/>
        <end position="283"/>
    </location>
</feature>
<comment type="subcellular location">
    <subcellularLocation>
        <location evidence="1 10">Cell membrane</location>
        <topology evidence="1 10">Multi-pass membrane protein</topology>
    </subcellularLocation>
</comment>
<dbReference type="Proteomes" id="UP001430953">
    <property type="component" value="Unassembled WGS sequence"/>
</dbReference>
<proteinExistence type="inferred from homology"/>
<evidence type="ECO:0000256" key="4">
    <source>
        <dbReference type="ARBA" id="ARBA00022692"/>
    </source>
</evidence>
<dbReference type="PANTHER" id="PTHR21137">
    <property type="entry name" value="ODORANT RECEPTOR"/>
    <property type="match status" value="1"/>
</dbReference>
<reference evidence="11 12" key="1">
    <citation type="submission" date="2023-03" db="EMBL/GenBank/DDBJ databases">
        <title>High recombination rates correlate with genetic variation in Cardiocondyla obscurior ants.</title>
        <authorList>
            <person name="Errbii M."/>
        </authorList>
    </citation>
    <scope>NUCLEOTIDE SEQUENCE [LARGE SCALE GENOMIC DNA]</scope>
    <source>
        <strain evidence="11">Alpha-2009</strain>
        <tissue evidence="11">Whole body</tissue>
    </source>
</reference>